<keyword evidence="7" id="KW-1133">Transmembrane helix</keyword>
<dbReference type="InterPro" id="IPR008266">
    <property type="entry name" value="Tyr_kinase_AS"/>
</dbReference>
<keyword evidence="4" id="KW-0067">ATP-binding</keyword>
<evidence type="ECO:0000256" key="5">
    <source>
        <dbReference type="PROSITE-ProRule" id="PRU00169"/>
    </source>
</evidence>
<evidence type="ECO:0000259" key="8">
    <source>
        <dbReference type="PROSITE" id="PS50011"/>
    </source>
</evidence>
<keyword evidence="2" id="KW-0547">Nucleotide-binding</keyword>
<organism evidence="10 11">
    <name type="scientific">Geothrix edaphica</name>
    <dbReference type="NCBI Taxonomy" id="2927976"/>
    <lineage>
        <taxon>Bacteria</taxon>
        <taxon>Pseudomonadati</taxon>
        <taxon>Acidobacteriota</taxon>
        <taxon>Holophagae</taxon>
        <taxon>Holophagales</taxon>
        <taxon>Holophagaceae</taxon>
        <taxon>Geothrix</taxon>
    </lineage>
</organism>
<evidence type="ECO:0000256" key="6">
    <source>
        <dbReference type="SAM" id="MobiDB-lite"/>
    </source>
</evidence>
<dbReference type="PANTHER" id="PTHR43289">
    <property type="entry name" value="MITOGEN-ACTIVATED PROTEIN KINASE KINASE KINASE 20-RELATED"/>
    <property type="match status" value="1"/>
</dbReference>
<keyword evidence="11" id="KW-1185">Reference proteome</keyword>
<keyword evidence="1" id="KW-0808">Transferase</keyword>
<dbReference type="InterPro" id="IPR001789">
    <property type="entry name" value="Sig_transdc_resp-reg_receiver"/>
</dbReference>
<feature type="transmembrane region" description="Helical" evidence="7">
    <location>
        <begin position="621"/>
        <end position="640"/>
    </location>
</feature>
<evidence type="ECO:0008006" key="12">
    <source>
        <dbReference type="Google" id="ProtNLM"/>
    </source>
</evidence>
<dbReference type="SUPFAM" id="SSF52172">
    <property type="entry name" value="CheY-like"/>
    <property type="match status" value="1"/>
</dbReference>
<keyword evidence="7" id="KW-0812">Transmembrane</keyword>
<dbReference type="Proteomes" id="UP001165044">
    <property type="component" value="Unassembled WGS sequence"/>
</dbReference>
<evidence type="ECO:0000259" key="9">
    <source>
        <dbReference type="PROSITE" id="PS50110"/>
    </source>
</evidence>
<keyword evidence="7" id="KW-0472">Membrane</keyword>
<dbReference type="InterPro" id="IPR000719">
    <property type="entry name" value="Prot_kinase_dom"/>
</dbReference>
<feature type="domain" description="Protein kinase" evidence="8">
    <location>
        <begin position="257"/>
        <end position="532"/>
    </location>
</feature>
<feature type="region of interest" description="Disordered" evidence="6">
    <location>
        <begin position="225"/>
        <end position="246"/>
    </location>
</feature>
<dbReference type="EMBL" id="BSDC01000001">
    <property type="protein sequence ID" value="GLH66203.1"/>
    <property type="molecule type" value="Genomic_DNA"/>
</dbReference>
<feature type="modified residue" description="4-aspartylphosphate" evidence="5">
    <location>
        <position position="54"/>
    </location>
</feature>
<dbReference type="InterPro" id="IPR011006">
    <property type="entry name" value="CheY-like_superfamily"/>
</dbReference>
<dbReference type="Gene3D" id="3.40.50.2300">
    <property type="match status" value="1"/>
</dbReference>
<dbReference type="SUPFAM" id="SSF56112">
    <property type="entry name" value="Protein kinase-like (PK-like)"/>
    <property type="match status" value="1"/>
</dbReference>
<dbReference type="InterPro" id="IPR011009">
    <property type="entry name" value="Kinase-like_dom_sf"/>
</dbReference>
<keyword evidence="3" id="KW-0418">Kinase</keyword>
<reference evidence="10" key="1">
    <citation type="journal article" date="2023" name="Antonie Van Leeuwenhoek">
        <title>Mesoterricola silvestris gen. nov., sp. nov., Mesoterricola sediminis sp. nov., Geothrix oryzae sp. nov., Geothrix edaphica sp. nov., Geothrix rubra sp. nov., and Geothrix limicola sp. nov., six novel members of Acidobacteriota isolated from soils.</title>
        <authorList>
            <person name="Itoh H."/>
            <person name="Sugisawa Y."/>
            <person name="Mise K."/>
            <person name="Xu Z."/>
            <person name="Kuniyasu M."/>
            <person name="Ushijima N."/>
            <person name="Kawano K."/>
            <person name="Kobayashi E."/>
            <person name="Shiratori Y."/>
            <person name="Masuda Y."/>
            <person name="Senoo K."/>
        </authorList>
    </citation>
    <scope>NUCLEOTIDE SEQUENCE</scope>
    <source>
        <strain evidence="10">Red802</strain>
    </source>
</reference>
<dbReference type="PROSITE" id="PS00109">
    <property type="entry name" value="PROTEIN_KINASE_TYR"/>
    <property type="match status" value="1"/>
</dbReference>
<sequence>MPRPLLLIVDGESLRTPGLVSAMEGDGWEIRWLRHDGTEAFLRESLDPDLLLLDSAAPGGADSDLVRQLRQRNPRLPVLVVTEGPDRGEEAGAGVQEYLERTRPDGEIAAILRRYRPGQAKLSTQDIFGDLLADLEGAGEPAAASAGPAAAQPPLSASDIFGRVIEEVEALPEPAPIRNLVRVVPALASASAPTPSIASLPIESLGPSDFTLSGISGVHDPFAWSGGPAGSPAGPPAPEAKPATPGAPDILEEYGNYFLLEKIAIGGMAELFKAQQRGVQGFQKIVAIKRILPHFSDNEDFVTMFIDEAKLAAQLTHPNIVQIFDLGKAGNSYYIAMEYVNGRDLRTLLRKVREYGLPFPEQVAAFVVMKVAAALDYAHRKRGFDDRELKLVHRDISPQNVILSTEGAVKLVDFGIAKAASKASHTVAGALKGKLLYMSPEQATGQPLDNRSDLYSLGLVLFELLTGERCFQADSELGVLEKVRLGRVSDLLTLNPKVSKEMAAIVSRALQKGVDHRYPSARFMERDLRDYLQRLGPPITEHDVAEYMQALLNGTPENLEHLIASRFPPPAGFTSGTHRNLALQADTAIRKVPVPSETPELSLAPLEPIEPIGDIPHRPRWLLPVILGLAAALVALLAIARWS</sequence>
<dbReference type="PANTHER" id="PTHR43289:SF6">
    <property type="entry name" value="SERINE_THREONINE-PROTEIN KINASE NEKL-3"/>
    <property type="match status" value="1"/>
</dbReference>
<dbReference type="Gene3D" id="1.10.510.10">
    <property type="entry name" value="Transferase(Phosphotransferase) domain 1"/>
    <property type="match status" value="1"/>
</dbReference>
<protein>
    <recommendedName>
        <fullName evidence="12">Response regulator</fullName>
    </recommendedName>
</protein>
<dbReference type="PROSITE" id="PS50011">
    <property type="entry name" value="PROTEIN_KINASE_DOM"/>
    <property type="match status" value="1"/>
</dbReference>
<feature type="domain" description="Response regulatory" evidence="9">
    <location>
        <begin position="5"/>
        <end position="116"/>
    </location>
</feature>
<dbReference type="Pfam" id="PF00069">
    <property type="entry name" value="Pkinase"/>
    <property type="match status" value="1"/>
</dbReference>
<dbReference type="CDD" id="cd14014">
    <property type="entry name" value="STKc_PknB_like"/>
    <property type="match status" value="1"/>
</dbReference>
<evidence type="ECO:0000313" key="10">
    <source>
        <dbReference type="EMBL" id="GLH66203.1"/>
    </source>
</evidence>
<dbReference type="RefSeq" id="WP_285606283.1">
    <property type="nucleotide sequence ID" value="NZ_BSDC01000001.1"/>
</dbReference>
<evidence type="ECO:0000256" key="1">
    <source>
        <dbReference type="ARBA" id="ARBA00022679"/>
    </source>
</evidence>
<accession>A0ABQ5PV19</accession>
<proteinExistence type="predicted"/>
<evidence type="ECO:0000256" key="7">
    <source>
        <dbReference type="SAM" id="Phobius"/>
    </source>
</evidence>
<keyword evidence="5" id="KW-0597">Phosphoprotein</keyword>
<dbReference type="PROSITE" id="PS50110">
    <property type="entry name" value="RESPONSE_REGULATORY"/>
    <property type="match status" value="1"/>
</dbReference>
<evidence type="ECO:0000256" key="3">
    <source>
        <dbReference type="ARBA" id="ARBA00022777"/>
    </source>
</evidence>
<name>A0ABQ5PV19_9BACT</name>
<evidence type="ECO:0000313" key="11">
    <source>
        <dbReference type="Proteomes" id="UP001165044"/>
    </source>
</evidence>
<evidence type="ECO:0000256" key="2">
    <source>
        <dbReference type="ARBA" id="ARBA00022741"/>
    </source>
</evidence>
<evidence type="ECO:0000256" key="4">
    <source>
        <dbReference type="ARBA" id="ARBA00022840"/>
    </source>
</evidence>
<comment type="caution">
    <text evidence="10">The sequence shown here is derived from an EMBL/GenBank/DDBJ whole genome shotgun (WGS) entry which is preliminary data.</text>
</comment>
<gene>
    <name evidence="10" type="ORF">GETHED_05670</name>
</gene>
<dbReference type="Gene3D" id="3.30.200.20">
    <property type="entry name" value="Phosphorylase Kinase, domain 1"/>
    <property type="match status" value="1"/>
</dbReference>